<evidence type="ECO:0000313" key="9">
    <source>
        <dbReference type="Proteomes" id="UP000323454"/>
    </source>
</evidence>
<dbReference type="PROSITE" id="PS00086">
    <property type="entry name" value="CYTOCHROME_P450"/>
    <property type="match status" value="1"/>
</dbReference>
<dbReference type="Pfam" id="PF00067">
    <property type="entry name" value="p450"/>
    <property type="match status" value="1"/>
</dbReference>
<keyword evidence="6 7" id="KW-0503">Monooxygenase</keyword>
<dbReference type="Proteomes" id="UP000323454">
    <property type="component" value="Unassembled WGS sequence"/>
</dbReference>
<name>A0A5B2XEP4_9PSEU</name>
<evidence type="ECO:0000256" key="1">
    <source>
        <dbReference type="ARBA" id="ARBA00010617"/>
    </source>
</evidence>
<evidence type="ECO:0000256" key="4">
    <source>
        <dbReference type="ARBA" id="ARBA00023002"/>
    </source>
</evidence>
<comment type="caution">
    <text evidence="8">The sequence shown here is derived from an EMBL/GenBank/DDBJ whole genome shotgun (WGS) entry which is preliminary data.</text>
</comment>
<dbReference type="AlphaFoldDB" id="A0A5B2XEP4"/>
<organism evidence="8 9">
    <name type="scientific">Solihabitans fulvus</name>
    <dbReference type="NCBI Taxonomy" id="1892852"/>
    <lineage>
        <taxon>Bacteria</taxon>
        <taxon>Bacillati</taxon>
        <taxon>Actinomycetota</taxon>
        <taxon>Actinomycetes</taxon>
        <taxon>Pseudonocardiales</taxon>
        <taxon>Pseudonocardiaceae</taxon>
        <taxon>Solihabitans</taxon>
    </lineage>
</organism>
<dbReference type="InterPro" id="IPR036396">
    <property type="entry name" value="Cyt_P450_sf"/>
</dbReference>
<gene>
    <name evidence="8" type="ORF">F0L68_16425</name>
</gene>
<evidence type="ECO:0000313" key="8">
    <source>
        <dbReference type="EMBL" id="KAA2261529.1"/>
    </source>
</evidence>
<dbReference type="GO" id="GO:0005506">
    <property type="term" value="F:iron ion binding"/>
    <property type="evidence" value="ECO:0007669"/>
    <property type="project" value="InterPro"/>
</dbReference>
<dbReference type="GO" id="GO:0004497">
    <property type="term" value="F:monooxygenase activity"/>
    <property type="evidence" value="ECO:0007669"/>
    <property type="project" value="UniProtKB-KW"/>
</dbReference>
<dbReference type="OrthoDB" id="5500002at2"/>
<evidence type="ECO:0000256" key="6">
    <source>
        <dbReference type="ARBA" id="ARBA00023033"/>
    </source>
</evidence>
<dbReference type="GO" id="GO:0016705">
    <property type="term" value="F:oxidoreductase activity, acting on paired donors, with incorporation or reduction of molecular oxygen"/>
    <property type="evidence" value="ECO:0007669"/>
    <property type="project" value="InterPro"/>
</dbReference>
<dbReference type="PANTHER" id="PTHR46696">
    <property type="entry name" value="P450, PUTATIVE (EUROFUNG)-RELATED"/>
    <property type="match status" value="1"/>
</dbReference>
<accession>A0A5B2XEP4</accession>
<keyword evidence="9" id="KW-1185">Reference proteome</keyword>
<dbReference type="PRINTS" id="PR00385">
    <property type="entry name" value="P450"/>
</dbReference>
<protein>
    <submittedName>
        <fullName evidence="8">Cytochrome P450</fullName>
    </submittedName>
</protein>
<reference evidence="8 9" key="2">
    <citation type="submission" date="2019-09" db="EMBL/GenBank/DDBJ databases">
        <authorList>
            <person name="Jin C."/>
        </authorList>
    </citation>
    <scope>NUCLEOTIDE SEQUENCE [LARGE SCALE GENOMIC DNA]</scope>
    <source>
        <strain evidence="8 9">AN110305</strain>
    </source>
</reference>
<dbReference type="InterPro" id="IPR002397">
    <property type="entry name" value="Cyt_P450_B"/>
</dbReference>
<dbReference type="Gene3D" id="1.10.630.10">
    <property type="entry name" value="Cytochrome P450"/>
    <property type="match status" value="1"/>
</dbReference>
<dbReference type="FunFam" id="1.10.630.10:FF:000018">
    <property type="entry name" value="Cytochrome P450 monooxygenase"/>
    <property type="match status" value="1"/>
</dbReference>
<keyword evidence="2 7" id="KW-0349">Heme</keyword>
<dbReference type="PANTHER" id="PTHR46696:SF1">
    <property type="entry name" value="CYTOCHROME P450 YJIB-RELATED"/>
    <property type="match status" value="1"/>
</dbReference>
<dbReference type="InterPro" id="IPR017972">
    <property type="entry name" value="Cyt_P450_CS"/>
</dbReference>
<dbReference type="InterPro" id="IPR001128">
    <property type="entry name" value="Cyt_P450"/>
</dbReference>
<evidence type="ECO:0000256" key="7">
    <source>
        <dbReference type="RuleBase" id="RU000461"/>
    </source>
</evidence>
<keyword evidence="3 7" id="KW-0479">Metal-binding</keyword>
<evidence type="ECO:0000256" key="2">
    <source>
        <dbReference type="ARBA" id="ARBA00022617"/>
    </source>
</evidence>
<dbReference type="EMBL" id="VUOB01000028">
    <property type="protein sequence ID" value="KAA2261529.1"/>
    <property type="molecule type" value="Genomic_DNA"/>
</dbReference>
<dbReference type="GO" id="GO:0020037">
    <property type="term" value="F:heme binding"/>
    <property type="evidence" value="ECO:0007669"/>
    <property type="project" value="InterPro"/>
</dbReference>
<keyword evidence="5 7" id="KW-0408">Iron</keyword>
<sequence length="402" mass="43527">MGVQEAITALLSPAGRGDPYRYYAVLREQTPVLPIGNYVVLTRHADCDRVLRDPGFAVEHAGYLDASVPNWREHSSLRVLRESMLFAGAPDHERMRRLAGTAFSARRVAALRDPVRELVGAAVDRLAELGADGAPVDFVAEFAVRLPVAVSGELLGIPAADRGWLRAQVADLSVALETMPDQAQLGAADAAADALREYMAGQVAERRRSPREDLIGALVQASPHLRLAAHELTANLVLLLAAGFETTSHLLGNGLALLLDRPAESARLRTNPELAPSYVEEMLRYDPPVHVTSRWADRDTEIAGVPVPQGREAILAIGSACRDPARFERPDEFVPERPDNQPLSFGAGPHFCLGAALARMQAQLAFPLLLNRFPGLALSGPPTRRDRLTLHGYATLPVMIGD</sequence>
<dbReference type="SUPFAM" id="SSF48264">
    <property type="entry name" value="Cytochrome P450"/>
    <property type="match status" value="1"/>
</dbReference>
<evidence type="ECO:0000256" key="5">
    <source>
        <dbReference type="ARBA" id="ARBA00023004"/>
    </source>
</evidence>
<evidence type="ECO:0000256" key="3">
    <source>
        <dbReference type="ARBA" id="ARBA00022723"/>
    </source>
</evidence>
<comment type="similarity">
    <text evidence="1 7">Belongs to the cytochrome P450 family.</text>
</comment>
<dbReference type="PRINTS" id="PR00359">
    <property type="entry name" value="BP450"/>
</dbReference>
<keyword evidence="4 7" id="KW-0560">Oxidoreductase</keyword>
<proteinExistence type="inferred from homology"/>
<reference evidence="8 9" key="1">
    <citation type="submission" date="2019-09" db="EMBL/GenBank/DDBJ databases">
        <title>Goodfellowia gen. nov., a new genus of the Pseudonocardineae related to Actinoalloteichus, containing Goodfellowia coeruleoviolacea gen. nov., comb. nov. gen. nov., comb. nov.</title>
        <authorList>
            <person name="Labeda D."/>
        </authorList>
    </citation>
    <scope>NUCLEOTIDE SEQUENCE [LARGE SCALE GENOMIC DNA]</scope>
    <source>
        <strain evidence="8 9">AN110305</strain>
    </source>
</reference>
<dbReference type="CDD" id="cd20625">
    <property type="entry name" value="CYP164-like"/>
    <property type="match status" value="1"/>
</dbReference>